<name>A0A2D2DVF0_9BURK</name>
<dbReference type="PROSITE" id="PS50111">
    <property type="entry name" value="CHEMOTAXIS_TRANSDUC_2"/>
    <property type="match status" value="1"/>
</dbReference>
<organism evidence="3 4">
    <name type="scientific">Massilia violaceinigra</name>
    <dbReference type="NCBI Taxonomy" id="2045208"/>
    <lineage>
        <taxon>Bacteria</taxon>
        <taxon>Pseudomonadati</taxon>
        <taxon>Pseudomonadota</taxon>
        <taxon>Betaproteobacteria</taxon>
        <taxon>Burkholderiales</taxon>
        <taxon>Oxalobacteraceae</taxon>
        <taxon>Telluria group</taxon>
        <taxon>Massilia</taxon>
    </lineage>
</organism>
<gene>
    <name evidence="3" type="ORF">CR152_17640</name>
</gene>
<dbReference type="EMBL" id="CP024608">
    <property type="protein sequence ID" value="ATQ78953.1"/>
    <property type="molecule type" value="Genomic_DNA"/>
</dbReference>
<proteinExistence type="predicted"/>
<dbReference type="Gene3D" id="1.10.287.950">
    <property type="entry name" value="Methyl-accepting chemotaxis protein"/>
    <property type="match status" value="1"/>
</dbReference>
<dbReference type="AlphaFoldDB" id="A0A2D2DVF0"/>
<dbReference type="KEGG" id="mass:CR152_17640"/>
<feature type="domain" description="Methyl-accepting transducer" evidence="2">
    <location>
        <begin position="163"/>
        <end position="207"/>
    </location>
</feature>
<sequence length="228" mass="24342">MLEDASIAERPREDGFAGVKLSGDVFGALINLSGRRRFTSQRVVLYAVLASMGHEGAVATARETLALFRDAHVTLVEGKGGLPGVFCAQLRDAYFGVLQGDRVIRDFIALAESTLDAIVGEGRGAPALLDELVRTATSLLSVLNGLTLVYEEQSKRHAQLQKRQLQVMMGDIKTIAKQARMVAFNAQIVAARAGEAGKEFSVVASSMTLITGEIDDLVHEALNGALAC</sequence>
<evidence type="ECO:0000259" key="2">
    <source>
        <dbReference type="PROSITE" id="PS50111"/>
    </source>
</evidence>
<evidence type="ECO:0000313" key="3">
    <source>
        <dbReference type="EMBL" id="ATQ78953.1"/>
    </source>
</evidence>
<dbReference type="GO" id="GO:0007165">
    <property type="term" value="P:signal transduction"/>
    <property type="evidence" value="ECO:0007669"/>
    <property type="project" value="UniProtKB-KW"/>
</dbReference>
<dbReference type="Proteomes" id="UP000229897">
    <property type="component" value="Chromosome"/>
</dbReference>
<reference evidence="3" key="1">
    <citation type="submission" date="2017-10" db="EMBL/GenBank/DDBJ databases">
        <title>Massilia psychrophilum sp. nov., a novel purple-pigmented bacterium isolated from Tianshan glacier, Xinjiang Municipality, China.</title>
        <authorList>
            <person name="Wang H."/>
        </authorList>
    </citation>
    <scope>NUCLEOTIDE SEQUENCE [LARGE SCALE GENOMIC DNA]</scope>
    <source>
        <strain evidence="3">B2</strain>
    </source>
</reference>
<dbReference type="Pfam" id="PF00015">
    <property type="entry name" value="MCPsignal"/>
    <property type="match status" value="1"/>
</dbReference>
<dbReference type="RefSeq" id="WP_099882451.1">
    <property type="nucleotide sequence ID" value="NZ_CP024608.1"/>
</dbReference>
<protein>
    <submittedName>
        <fullName evidence="3">Chemotaxis protein</fullName>
    </submittedName>
</protein>
<dbReference type="SUPFAM" id="SSF58104">
    <property type="entry name" value="Methyl-accepting chemotaxis protein (MCP) signaling domain"/>
    <property type="match status" value="1"/>
</dbReference>
<keyword evidence="1" id="KW-0807">Transducer</keyword>
<dbReference type="InterPro" id="IPR004089">
    <property type="entry name" value="MCPsignal_dom"/>
</dbReference>
<evidence type="ECO:0000256" key="1">
    <source>
        <dbReference type="PROSITE-ProRule" id="PRU00284"/>
    </source>
</evidence>
<dbReference type="OrthoDB" id="8807779at2"/>
<keyword evidence="4" id="KW-1185">Reference proteome</keyword>
<accession>A0A2D2DVF0</accession>
<evidence type="ECO:0000313" key="4">
    <source>
        <dbReference type="Proteomes" id="UP000229897"/>
    </source>
</evidence>
<dbReference type="GO" id="GO:0016020">
    <property type="term" value="C:membrane"/>
    <property type="evidence" value="ECO:0007669"/>
    <property type="project" value="InterPro"/>
</dbReference>